<sequence>MQLRRYLLILRSVCALAMALLAVGCTTQPTAGTPPATAFNATDTAWIQLMIPMDERAQLLTRLAPSRDGDTALAALAAETALRLRDNLVRLRDLLELSGIPDSHPHEGHDMPGMVSLDTLERAGTATGQAFDRILNEALRAHLTQSRMLCAGERTQGHAAKAKDLAAAIARSTAEQISWLDRLRPAAPAASDGSPPTSVP</sequence>
<keyword evidence="1" id="KW-0732">Signal</keyword>
<dbReference type="Proteomes" id="UP001230654">
    <property type="component" value="Unassembled WGS sequence"/>
</dbReference>
<evidence type="ECO:0000313" key="4">
    <source>
        <dbReference type="Proteomes" id="UP001230654"/>
    </source>
</evidence>
<name>A0ABU0NI47_STRRH</name>
<organism evidence="3 4">
    <name type="scientific">Streptomyces rishiriensis</name>
    <dbReference type="NCBI Taxonomy" id="68264"/>
    <lineage>
        <taxon>Bacteria</taxon>
        <taxon>Bacillati</taxon>
        <taxon>Actinomycetota</taxon>
        <taxon>Actinomycetes</taxon>
        <taxon>Kitasatosporales</taxon>
        <taxon>Streptomycetaceae</taxon>
        <taxon>Streptomyces</taxon>
    </lineage>
</organism>
<feature type="domain" description="DUF305" evidence="2">
    <location>
        <begin position="43"/>
        <end position="182"/>
    </location>
</feature>
<feature type="chain" id="PRO_5046273694" evidence="1">
    <location>
        <begin position="32"/>
        <end position="200"/>
    </location>
</feature>
<dbReference type="PROSITE" id="PS51257">
    <property type="entry name" value="PROKAR_LIPOPROTEIN"/>
    <property type="match status" value="1"/>
</dbReference>
<dbReference type="InterPro" id="IPR012347">
    <property type="entry name" value="Ferritin-like"/>
</dbReference>
<gene>
    <name evidence="3" type="ORF">QF030_000924</name>
</gene>
<evidence type="ECO:0000259" key="2">
    <source>
        <dbReference type="Pfam" id="PF03713"/>
    </source>
</evidence>
<reference evidence="3 4" key="1">
    <citation type="submission" date="2023-07" db="EMBL/GenBank/DDBJ databases">
        <title>Comparative genomics of wheat-associated soil bacteria to identify genetic determinants of phenazine resistance.</title>
        <authorList>
            <person name="Mouncey N."/>
        </authorList>
    </citation>
    <scope>NUCLEOTIDE SEQUENCE [LARGE SCALE GENOMIC DNA]</scope>
    <source>
        <strain evidence="3 4">B2I6</strain>
    </source>
</reference>
<dbReference type="RefSeq" id="WP_307161326.1">
    <property type="nucleotide sequence ID" value="NZ_JAUSWV010000002.1"/>
</dbReference>
<dbReference type="Pfam" id="PF03713">
    <property type="entry name" value="DUF305"/>
    <property type="match status" value="1"/>
</dbReference>
<comment type="caution">
    <text evidence="3">The sequence shown here is derived from an EMBL/GenBank/DDBJ whole genome shotgun (WGS) entry which is preliminary data.</text>
</comment>
<dbReference type="InterPro" id="IPR005183">
    <property type="entry name" value="DUF305_CopM-like"/>
</dbReference>
<proteinExistence type="predicted"/>
<dbReference type="Gene3D" id="1.20.1260.10">
    <property type="match status" value="1"/>
</dbReference>
<dbReference type="EMBL" id="JAUSWV010000002">
    <property type="protein sequence ID" value="MDQ0578746.1"/>
    <property type="molecule type" value="Genomic_DNA"/>
</dbReference>
<keyword evidence="4" id="KW-1185">Reference proteome</keyword>
<evidence type="ECO:0000256" key="1">
    <source>
        <dbReference type="SAM" id="SignalP"/>
    </source>
</evidence>
<feature type="signal peptide" evidence="1">
    <location>
        <begin position="1"/>
        <end position="31"/>
    </location>
</feature>
<protein>
    <submittedName>
        <fullName evidence="3">Uncharacterized protein (DUF305 family)</fullName>
    </submittedName>
</protein>
<accession>A0ABU0NI47</accession>
<evidence type="ECO:0000313" key="3">
    <source>
        <dbReference type="EMBL" id="MDQ0578746.1"/>
    </source>
</evidence>